<evidence type="ECO:0000313" key="2">
    <source>
        <dbReference type="EMBL" id="GLO64556.1"/>
    </source>
</evidence>
<feature type="domain" description="Polymerase nucleotidyl transferase" evidence="1">
    <location>
        <begin position="14"/>
        <end position="51"/>
    </location>
</feature>
<dbReference type="CDD" id="cd05403">
    <property type="entry name" value="NT_KNTase_like"/>
    <property type="match status" value="1"/>
</dbReference>
<dbReference type="SUPFAM" id="SSF81301">
    <property type="entry name" value="Nucleotidyltransferase"/>
    <property type="match status" value="1"/>
</dbReference>
<organism evidence="2 3">
    <name type="scientific">Oceanobacillus kimchii</name>
    <dbReference type="NCBI Taxonomy" id="746691"/>
    <lineage>
        <taxon>Bacteria</taxon>
        <taxon>Bacillati</taxon>
        <taxon>Bacillota</taxon>
        <taxon>Bacilli</taxon>
        <taxon>Bacillales</taxon>
        <taxon>Bacillaceae</taxon>
        <taxon>Oceanobacillus</taxon>
    </lineage>
</organism>
<dbReference type="Gene3D" id="3.30.460.10">
    <property type="entry name" value="Beta Polymerase, domain 2"/>
    <property type="match status" value="1"/>
</dbReference>
<dbReference type="InterPro" id="IPR002934">
    <property type="entry name" value="Polymerase_NTP_transf_dom"/>
</dbReference>
<dbReference type="Proteomes" id="UP001275436">
    <property type="component" value="Unassembled WGS sequence"/>
</dbReference>
<keyword evidence="3" id="KW-1185">Reference proteome</keyword>
<accession>A0ABQ5TFT8</accession>
<evidence type="ECO:0000259" key="1">
    <source>
        <dbReference type="Pfam" id="PF01909"/>
    </source>
</evidence>
<sequence length="249" mass="28905">MKDIRNRMNAREAARKIVEQHFPSCTGAVLAGSVLRGEATNTSDLDIVIFDKKLPASYRTSFNSFGWPVEAFVHNSESYKFFFESDRKRARPSLPDMVANGVIIKNEDGIMDKIKVEANQILTNGPDKWTKEEIDLKRYFLTDVLDDFIGSEYRPEELFILNKLMDLVCEFILRTKNQWVGDSKGMYRALQRHDDTLTEELIRSVDTFYQYNEKKSMIEFVDRILEPYGGRFFEGFLLGKMESAQSKEM</sequence>
<dbReference type="RefSeq" id="WP_317957617.1">
    <property type="nucleotide sequence ID" value="NZ_BSKO01000001.1"/>
</dbReference>
<evidence type="ECO:0000313" key="3">
    <source>
        <dbReference type="Proteomes" id="UP001275436"/>
    </source>
</evidence>
<comment type="caution">
    <text evidence="2">The sequence shown here is derived from an EMBL/GenBank/DDBJ whole genome shotgun (WGS) entry which is preliminary data.</text>
</comment>
<reference evidence="2 3" key="1">
    <citation type="submission" date="2023-02" db="EMBL/GenBank/DDBJ databases">
        <title>Oceanobacillus kimchii IFOP_LL358 isolated form Alexandrium catenella lab strain.</title>
        <authorList>
            <person name="Gajardo G."/>
            <person name="Ueki S."/>
            <person name="Maruyama F."/>
        </authorList>
    </citation>
    <scope>NUCLEOTIDE SEQUENCE [LARGE SCALE GENOMIC DNA]</scope>
    <source>
        <strain evidence="2 3">IFOP_LL358</strain>
    </source>
</reference>
<protein>
    <submittedName>
        <fullName evidence="2">Nucleotidyltransferase</fullName>
    </submittedName>
</protein>
<proteinExistence type="predicted"/>
<gene>
    <name evidence="2" type="ORF">MACH08_03400</name>
</gene>
<dbReference type="Pfam" id="PF01909">
    <property type="entry name" value="NTP_transf_2"/>
    <property type="match status" value="1"/>
</dbReference>
<dbReference type="EMBL" id="BSKO01000001">
    <property type="protein sequence ID" value="GLO64556.1"/>
    <property type="molecule type" value="Genomic_DNA"/>
</dbReference>
<name>A0ABQ5TFT8_9BACI</name>
<dbReference type="InterPro" id="IPR043519">
    <property type="entry name" value="NT_sf"/>
</dbReference>